<name>A0AAP2GIK4_9BACT</name>
<feature type="domain" description="IFT52 GIFT" evidence="2">
    <location>
        <begin position="76"/>
        <end position="150"/>
    </location>
</feature>
<dbReference type="InterPro" id="IPR055458">
    <property type="entry name" value="IFT52_GIFT"/>
</dbReference>
<organism evidence="3 4">
    <name type="scientific">Dawidia soli</name>
    <dbReference type="NCBI Taxonomy" id="2782352"/>
    <lineage>
        <taxon>Bacteria</taxon>
        <taxon>Pseudomonadati</taxon>
        <taxon>Bacteroidota</taxon>
        <taxon>Cytophagia</taxon>
        <taxon>Cytophagales</taxon>
        <taxon>Chryseotaleaceae</taxon>
        <taxon>Dawidia</taxon>
    </lineage>
</organism>
<proteinExistence type="predicted"/>
<dbReference type="Proteomes" id="UP001319180">
    <property type="component" value="Unassembled WGS sequence"/>
</dbReference>
<keyword evidence="4" id="KW-1185">Reference proteome</keyword>
<protein>
    <recommendedName>
        <fullName evidence="2">IFT52 GIFT domain-containing protein</fullName>
    </recommendedName>
</protein>
<evidence type="ECO:0000313" key="4">
    <source>
        <dbReference type="Proteomes" id="UP001319180"/>
    </source>
</evidence>
<sequence length="245" mass="26515">MKSLAPSILTVAALIFACTNLLAQNKKILVDVGHGQRFYSDPADKISTELVPTDRLNYMTGELTRNGSAHDASIGYLKKNISTDALAEGDLLFIHAPSVKYTADECKAIERFIKKGGSLFIVMDEDYWGTLAQVNVNDIVTPFGITFKTDNPDKASGGHSQPGVVTKTKYSIPAHGARLVEGGKPFAYNNATEENPFGVYAETTGGGKIIAMGEGMVSLYMTSWEGVNDYQCAEFMGDVIGWLLK</sequence>
<dbReference type="RefSeq" id="WP_254090289.1">
    <property type="nucleotide sequence ID" value="NZ_JAHESC010000013.1"/>
</dbReference>
<reference evidence="3 4" key="1">
    <citation type="submission" date="2021-05" db="EMBL/GenBank/DDBJ databases">
        <title>A Polyphasic approach of four new species of the genus Ohtaekwangia: Ohtaekwangia histidinii sp. nov., Ohtaekwangia cretensis sp. nov., Ohtaekwangia indiensis sp. nov., Ohtaekwangia reichenbachii sp. nov. from diverse environment.</title>
        <authorList>
            <person name="Octaviana S."/>
        </authorList>
    </citation>
    <scope>NUCLEOTIDE SEQUENCE [LARGE SCALE GENOMIC DNA]</scope>
    <source>
        <strain evidence="3 4">PWU37</strain>
    </source>
</reference>
<dbReference type="PROSITE" id="PS51257">
    <property type="entry name" value="PROKAR_LIPOPROTEIN"/>
    <property type="match status" value="1"/>
</dbReference>
<dbReference type="Pfam" id="PF23355">
    <property type="entry name" value="IFT52_GIFT"/>
    <property type="match status" value="1"/>
</dbReference>
<evidence type="ECO:0000313" key="3">
    <source>
        <dbReference type="EMBL" id="MBT1687053.1"/>
    </source>
</evidence>
<dbReference type="SUPFAM" id="SSF52317">
    <property type="entry name" value="Class I glutamine amidotransferase-like"/>
    <property type="match status" value="1"/>
</dbReference>
<feature type="chain" id="PRO_5043032434" description="IFT52 GIFT domain-containing protein" evidence="1">
    <location>
        <begin position="24"/>
        <end position="245"/>
    </location>
</feature>
<dbReference type="EMBL" id="JAHESC010000013">
    <property type="protein sequence ID" value="MBT1687053.1"/>
    <property type="molecule type" value="Genomic_DNA"/>
</dbReference>
<keyword evidence="1" id="KW-0732">Signal</keyword>
<evidence type="ECO:0000256" key="1">
    <source>
        <dbReference type="SAM" id="SignalP"/>
    </source>
</evidence>
<evidence type="ECO:0000259" key="2">
    <source>
        <dbReference type="Pfam" id="PF23355"/>
    </source>
</evidence>
<gene>
    <name evidence="3" type="ORF">KK078_10815</name>
</gene>
<dbReference type="AlphaFoldDB" id="A0AAP2GIK4"/>
<feature type="signal peptide" evidence="1">
    <location>
        <begin position="1"/>
        <end position="23"/>
    </location>
</feature>
<accession>A0AAP2GIK4</accession>
<dbReference type="InterPro" id="IPR029062">
    <property type="entry name" value="Class_I_gatase-like"/>
</dbReference>
<comment type="caution">
    <text evidence="3">The sequence shown here is derived from an EMBL/GenBank/DDBJ whole genome shotgun (WGS) entry which is preliminary data.</text>
</comment>